<evidence type="ECO:0000259" key="5">
    <source>
        <dbReference type="PROSITE" id="PS50075"/>
    </source>
</evidence>
<dbReference type="NCBIfam" id="TIGR01733">
    <property type="entry name" value="AA-adenyl-dom"/>
    <property type="match status" value="3"/>
</dbReference>
<dbReference type="Pfam" id="PF00550">
    <property type="entry name" value="PP-binding"/>
    <property type="match status" value="3"/>
</dbReference>
<feature type="domain" description="Carrier" evidence="5">
    <location>
        <begin position="3103"/>
        <end position="3181"/>
    </location>
</feature>
<dbReference type="SUPFAM" id="SSF56801">
    <property type="entry name" value="Acetyl-CoA synthetase-like"/>
    <property type="match status" value="3"/>
</dbReference>
<dbReference type="Gene3D" id="3.30.559.10">
    <property type="entry name" value="Chloramphenicol acetyltransferase-like domain"/>
    <property type="match status" value="3"/>
</dbReference>
<gene>
    <name evidence="6" type="ORF">N4264_15885</name>
</gene>
<feature type="domain" description="Carrier" evidence="5">
    <location>
        <begin position="2023"/>
        <end position="2098"/>
    </location>
</feature>
<feature type="region of interest" description="Disordered" evidence="4">
    <location>
        <begin position="950"/>
        <end position="973"/>
    </location>
</feature>
<dbReference type="InterPro" id="IPR029058">
    <property type="entry name" value="AB_hydrolase_fold"/>
</dbReference>
<dbReference type="PROSITE" id="PS00012">
    <property type="entry name" value="PHOSPHOPANTETHEINE"/>
    <property type="match status" value="1"/>
</dbReference>
<evidence type="ECO:0000313" key="6">
    <source>
        <dbReference type="EMBL" id="UXI66228.1"/>
    </source>
</evidence>
<dbReference type="InterPro" id="IPR025110">
    <property type="entry name" value="AMP-bd_C"/>
</dbReference>
<evidence type="ECO:0000256" key="4">
    <source>
        <dbReference type="SAM" id="MobiDB-lite"/>
    </source>
</evidence>
<dbReference type="InterPro" id="IPR001242">
    <property type="entry name" value="Condensation_dom"/>
</dbReference>
<dbReference type="Gene3D" id="3.40.50.980">
    <property type="match status" value="4"/>
</dbReference>
<accession>A0ABY6B817</accession>
<dbReference type="InterPro" id="IPR020845">
    <property type="entry name" value="AMP-binding_CS"/>
</dbReference>
<dbReference type="InterPro" id="IPR000873">
    <property type="entry name" value="AMP-dep_synth/lig_dom"/>
</dbReference>
<dbReference type="InterPro" id="IPR006162">
    <property type="entry name" value="Ppantetheine_attach_site"/>
</dbReference>
<dbReference type="Gene3D" id="3.30.300.30">
    <property type="match status" value="3"/>
</dbReference>
<dbReference type="Gene3D" id="1.10.1200.10">
    <property type="entry name" value="ACP-like"/>
    <property type="match status" value="2"/>
</dbReference>
<dbReference type="PANTHER" id="PTHR45527:SF1">
    <property type="entry name" value="FATTY ACID SYNTHASE"/>
    <property type="match status" value="1"/>
</dbReference>
<dbReference type="InterPro" id="IPR010071">
    <property type="entry name" value="AA_adenyl_dom"/>
</dbReference>
<evidence type="ECO:0000256" key="2">
    <source>
        <dbReference type="ARBA" id="ARBA00022450"/>
    </source>
</evidence>
<reference evidence="6" key="1">
    <citation type="submission" date="2022-09" db="EMBL/GenBank/DDBJ databases">
        <title>Tahibacter sp. nov., isolated from a fresh water.</title>
        <authorList>
            <person name="Baek J.H."/>
            <person name="Lee J.K."/>
            <person name="Kim J.M."/>
            <person name="Jeon C.O."/>
        </authorList>
    </citation>
    <scope>NUCLEOTIDE SEQUENCE</scope>
    <source>
        <strain evidence="6">W38</strain>
    </source>
</reference>
<dbReference type="InterPro" id="IPR020806">
    <property type="entry name" value="PKS_PP-bd"/>
</dbReference>
<dbReference type="Gene3D" id="3.40.50.1820">
    <property type="entry name" value="alpha/beta hydrolase"/>
    <property type="match status" value="1"/>
</dbReference>
<dbReference type="CDD" id="cd05930">
    <property type="entry name" value="A_NRPS"/>
    <property type="match status" value="3"/>
</dbReference>
<dbReference type="Gene3D" id="3.30.559.30">
    <property type="entry name" value="Nonribosomal peptide synthetase, condensation domain"/>
    <property type="match status" value="3"/>
</dbReference>
<dbReference type="PROSITE" id="PS00455">
    <property type="entry name" value="AMP_BINDING"/>
    <property type="match status" value="3"/>
</dbReference>
<keyword evidence="3" id="KW-0597">Phosphoprotein</keyword>
<dbReference type="InterPro" id="IPR036736">
    <property type="entry name" value="ACP-like_sf"/>
</dbReference>
<feature type="domain" description="Carrier" evidence="5">
    <location>
        <begin position="968"/>
        <end position="1045"/>
    </location>
</feature>
<dbReference type="SUPFAM" id="SSF52777">
    <property type="entry name" value="CoA-dependent acyltransferases"/>
    <property type="match status" value="6"/>
</dbReference>
<dbReference type="SUPFAM" id="SSF47336">
    <property type="entry name" value="ACP-like"/>
    <property type="match status" value="3"/>
</dbReference>
<dbReference type="EMBL" id="CP104694">
    <property type="protein sequence ID" value="UXI66228.1"/>
    <property type="molecule type" value="Genomic_DNA"/>
</dbReference>
<dbReference type="InterPro" id="IPR045851">
    <property type="entry name" value="AMP-bd_C_sf"/>
</dbReference>
<evidence type="ECO:0000256" key="3">
    <source>
        <dbReference type="ARBA" id="ARBA00022553"/>
    </source>
</evidence>
<dbReference type="Gene3D" id="2.30.38.10">
    <property type="entry name" value="Luciferase, Domain 3"/>
    <property type="match status" value="2"/>
</dbReference>
<keyword evidence="7" id="KW-1185">Reference proteome</keyword>
<comment type="cofactor">
    <cofactor evidence="1">
        <name>pantetheine 4'-phosphate</name>
        <dbReference type="ChEBI" id="CHEBI:47942"/>
    </cofactor>
</comment>
<protein>
    <submittedName>
        <fullName evidence="6">Amino acid adenylation domain-containing protein</fullName>
    </submittedName>
</protein>
<dbReference type="PROSITE" id="PS50075">
    <property type="entry name" value="CARRIER"/>
    <property type="match status" value="3"/>
</dbReference>
<dbReference type="Pfam" id="PF00501">
    <property type="entry name" value="AMP-binding"/>
    <property type="match status" value="3"/>
</dbReference>
<dbReference type="Gene3D" id="3.40.50.12780">
    <property type="entry name" value="N-terminal domain of ligase-like"/>
    <property type="match status" value="1"/>
</dbReference>
<dbReference type="Proteomes" id="UP001064632">
    <property type="component" value="Chromosome"/>
</dbReference>
<sequence>MQTLLPLTSAQSSIFHHQCHNEGNPFYNVGGYIRLENPDVDRLTRAHARLVGSFEAFRLRIVVGEAGVHQTHAASCTVELPLVDLSAQDDPQGAAADWLEELFTTCIPLEDAPLYRAALLKLTEHLYFYVGMGHHIALDGIGFVNWGAALARFYGAPSEGSLDLPLEVPNAALVERDQAYRSSDRYVKDRRFWTQKTRGFNDSLFPALQGDVPAQTRRRSAREVLPISPALQATLSTLGAKLQVERHQLVLAVLAVYFSQSYCSDSVVIGIPLHGRHDEGERAKIGLLTQMLPMLVEVDPTASVAGVVGAIRRGQRELLRHRNFPIMEVANDPGNPRPKDQPFDFAFSYLPVGDDPLFDGKPGQLVYCSHHHEQMPLLVTYWDAQDAAGSALFFDYNLGHFPAAEIGAVLRRFVHLLDQLVAQADCPVAELDCVTAEERRHLLAVALGDGIDSIEFDVADRLARQFAERPQHVALEGAFGRVSYAALDRRVAAVAGALHHQYAITKGDRVAVLLPHSPELVVALLALVRLGAVYVPIDPQSPALRTRHILADSQVRLVVTHAEFAREPEDCATDLSWVDVGHLASAATGELPLPSARVQPDDPFYILYTSGSTGVPKGVLINRGAAENLLGGFARQLKLGDGGRWLFLSSVAFDISVVEWLGCLALGNTCVLPSAAQLADPFDLAVMTNAADASFVQTTPSRLKQLYNAGWKPRAGQCVVSAGEPLPTELAENLLACGVVLWNGYGPTEATVYSLVKQVRSDEPAQVRTAIGAQLPGYRHYVLNTHQRLVPPGLPGELVIAGAGLAVGYVNRDDLTERQFVTSGAVPETRLYRTGDVVRHLGGGCFQYLGRNDDQIKLRGYRIELGEIQAAIRQLPGVRDAAVVYRKADGDRPAQLIAYVCADAGSSAAPAGEHALAWVRRSLSEALPGYMVPTAFVAIDALPVSTNGKLDKSRLPQVDDSDADAPTPLQTPQEHRVASVWSEMLGVPFAGLGGHSDFFVLGGDSVLAVRMVARLRNTTMRKVEVGDLFRHSRLSALAARLDALPPWHAPGQIPSVVRDAPDYPVSVVQRQLWHLQSQEPASSRYNMAVAYRVDGPMVPARIEQALAALLERHESLRTVYRQTDAGLRQVVLAAPAWRLETIDGTVWTPRERAGNVEAASLRHAQAPFDLAVDVPFRAQVIVLSDTESVLLLNLHHIAVDGWSIRVLVDQFLDIYTAMASGQSVTLAAPHRQYVDFAAWQHAALAQGAWDGQLTYWEGVLSDAPPQHALPLDGPRSAPSDHAAQPVELAIGPALVTRLRNLAQRLAVTEFSLLQSVFALLACKWSYSDEVVIGSPVLGRGSTELESTVGMFVNVLAYVHRFRSDQRFADYLTHFQRTAAQALENQDIPFERVVEAIRPQRDPGVHPVFQLLFAFQDDLPERMTAGGLRFERLPEPAVATKFDLELLVCRSDDRWLCRWISAPGLFQRESVAALASAYVDLLERVADAPGKHVGEIGLRPALAPAGEWAPVSDVAGVHQLVERRTALCADAVAVRHGDQMMTYGQLNQRANRLARLLLARNVAPGSRVALCLPRSIDLIVATIAVLKAGCAYVPVDPGYPAARQSYILSDADPVCVLSTVRLASECAPVFAGRAQLVLDDPALDVTLAGLAPDDIAPAQVGVSPDSDAYVIYTSGSTGQPKGVLIAHRGLINLAVVQARAFGIDDSSRVLQFASFSFDAATSEWSTALATGAELILVPEDVVPDAAALTRWASAHRVTHATLPPVVLKRLQPAAWPTLTHVISAGEAVSLEEARRWSAHCRFINAYGPSESTVCATIGGINETYGKLTIGQAMEGLVVHVVDKGLRPVPHGAVGELCISGIALAKGYLNKPDQTRAAFVDLPLDNGAVLPIYRTGDRVRLLADGDLIFEGRIDEQVKIRGHRVECAEVEKCIAAHPAIKEVSVFVRKMAADDAVLAAYIAPHATGANATLVEDLRRQLDAQLPSYMVPTVIVALESLPLNRNGKIDKKQLASLEVGPTSRTVRRSLTETEAAVRDIWTSFLGAGVDDPDLGFFESGGYSLLISDVLGAVEAQFGVRPTYREFFDHATVAGLAAFIDAKRQMPSAPAEAHPRWTGQTGVLSFEQQRIWFIDQMEQGSSHYNMPVALELKGAIAPHLIETALRRIVARHESLRTVFAVDAADHPVQIVNADGQLTLSVLPLGDENRDAAVQRLRRLEQNTVFDLRRDLLLRASLLRVSPDEAVLFLTVHHIAADGWSVDRLIAEFGELYAGLLEGQERLLPPLPLQYKDYAAQQRRMAEAGALAEGITYWRQYLDGAPQCHSLPLDYPRGDVPSLRGASWTTRLSGDLAGRLKALSRTHDTTLFVTLQTAFALLIARWSENRDVLVGTPVANRHRADTAPLIGFFVNTLVLRTDCRDNLRFGDLLRRGRNAFLGAFEHQHVPFDVLVDALTQARNPAHAPLVQILFSLQDDPARKLSRLNLPALAFRVLDEDGERPVKFDLELMVSESDDGLVCQWQFDTALFTAGTIRRLFDSFVCLLEAVVEDVDVRILEIDIVGNAERAELLAPPRRLPAAVTAGGLVGERFERVAQQRGDTLAVVHGAQQLSYAQLESRSNRLANWLITSGYAGDRPVAIYMKRGIDLVVAIMAVMKSGSPYLPIDLGYPAQRVGYILQDSRAALLLGDRESVAQLDGGPGQLAICCMDDDGFAREFQCCSDDPAVLHGIRRLNGKGLAYVVYTSGSTGQPKGVVVRQESFLNLVLWYQHDYGFASEDRCLLIGSIGFDMTQKNLFAPLLAGGTLVIPDEYFDPVAISALIAEQQVTVVNCAPSAAYQLVESPERWPALSSLRLLALGGEAIRLNQLRAWLGSPACRARLLNMYGPSECTDIALAADYDKTEAASHAVTVPIGRPIYNCSAYVLNEQMKLQPRGVVGELYIGGVGVSNGYINLDDLNARSFLDGVLEGAGRLYRTGDLVKIDANGIFHYIARADHQVKIRGYRVETAEIDAIIAENACVQQAVTVVREDANGEKSLVAFIVLKAGEAAAANDAVFLQLRQTLLGRLPGFMIPAKFVLLDAMPLTPNGKIDKRALQDAAASHAGWRFARQMRAPNTDTESQLLGIWRELLGHDDIGIDDDFFELGGHSLLVTRLTSKVVKTFALDAASLSVKEFFQHPTIEATARLIDAKSRYSRLLAKEKLLLESGAGIEEGSF</sequence>
<dbReference type="Pfam" id="PF00668">
    <property type="entry name" value="Condensation"/>
    <property type="match status" value="3"/>
</dbReference>
<dbReference type="PANTHER" id="PTHR45527">
    <property type="entry name" value="NONRIBOSOMAL PEPTIDE SYNTHETASE"/>
    <property type="match status" value="1"/>
</dbReference>
<dbReference type="SMART" id="SM00823">
    <property type="entry name" value="PKS_PP"/>
    <property type="match status" value="3"/>
</dbReference>
<dbReference type="RefSeq" id="WP_261693212.1">
    <property type="nucleotide sequence ID" value="NZ_CP104694.1"/>
</dbReference>
<organism evidence="6 7">
    <name type="scientific">Tahibacter amnicola</name>
    <dbReference type="NCBI Taxonomy" id="2976241"/>
    <lineage>
        <taxon>Bacteria</taxon>
        <taxon>Pseudomonadati</taxon>
        <taxon>Pseudomonadota</taxon>
        <taxon>Gammaproteobacteria</taxon>
        <taxon>Lysobacterales</taxon>
        <taxon>Rhodanobacteraceae</taxon>
        <taxon>Tahibacter</taxon>
    </lineage>
</organism>
<evidence type="ECO:0000256" key="1">
    <source>
        <dbReference type="ARBA" id="ARBA00001957"/>
    </source>
</evidence>
<dbReference type="InterPro" id="IPR023213">
    <property type="entry name" value="CAT-like_dom_sf"/>
</dbReference>
<keyword evidence="2" id="KW-0596">Phosphopantetheine</keyword>
<dbReference type="InterPro" id="IPR042099">
    <property type="entry name" value="ANL_N_sf"/>
</dbReference>
<dbReference type="NCBIfam" id="NF003417">
    <property type="entry name" value="PRK04813.1"/>
    <property type="match status" value="3"/>
</dbReference>
<dbReference type="CDD" id="cd19531">
    <property type="entry name" value="LCL_NRPS-like"/>
    <property type="match status" value="2"/>
</dbReference>
<evidence type="ECO:0000313" key="7">
    <source>
        <dbReference type="Proteomes" id="UP001064632"/>
    </source>
</evidence>
<name>A0ABY6B817_9GAMM</name>
<proteinExistence type="predicted"/>
<dbReference type="InterPro" id="IPR009081">
    <property type="entry name" value="PP-bd_ACP"/>
</dbReference>
<dbReference type="Pfam" id="PF13193">
    <property type="entry name" value="AMP-binding_C"/>
    <property type="match status" value="3"/>
</dbReference>